<evidence type="ECO:0000313" key="1">
    <source>
        <dbReference type="EMBL" id="OGK44303.1"/>
    </source>
</evidence>
<dbReference type="Proteomes" id="UP000178040">
    <property type="component" value="Unassembled WGS sequence"/>
</dbReference>
<evidence type="ECO:0000313" key="2">
    <source>
        <dbReference type="Proteomes" id="UP000178040"/>
    </source>
</evidence>
<organism evidence="1 2">
    <name type="scientific">Candidatus Roizmanbacteria bacterium RIFCSPLOWO2_01_FULL_37_16</name>
    <dbReference type="NCBI Taxonomy" id="1802058"/>
    <lineage>
        <taxon>Bacteria</taxon>
        <taxon>Candidatus Roizmaniibacteriota</taxon>
    </lineage>
</organism>
<proteinExistence type="predicted"/>
<comment type="caution">
    <text evidence="1">The sequence shown here is derived from an EMBL/GenBank/DDBJ whole genome shotgun (WGS) entry which is preliminary data.</text>
</comment>
<dbReference type="AlphaFoldDB" id="A0A1F7ILS9"/>
<accession>A0A1F7ILS9</accession>
<sequence>MISILSETPKQADILSSLPVDVSVILAGLKMRRFPLELLMASKFSPYHPQSQEFRNFNDFCTTGIEDMRLLIGENEDVLKEVGLLSAAIIGSAASRLAGVFPYGVLKDRQPNQYYLRRAANGNCDIDTNFHIVEGEMDRCVSLMRELALSYRQRGRFKSEPGTLSFYFISYQQLIDTLRTRVRVYAFVSALIWQNTRIPLLNDDIYGHVQQTALGRYSQDSGVQEFFWQNLLDRYLFAQSKLAVKSGQVEEVILTPQNAPTIFDHEAKAVKAKCDNGYFKI</sequence>
<dbReference type="EMBL" id="MGAI01000031">
    <property type="protein sequence ID" value="OGK44303.1"/>
    <property type="molecule type" value="Genomic_DNA"/>
</dbReference>
<name>A0A1F7ILS9_9BACT</name>
<reference evidence="1 2" key="1">
    <citation type="journal article" date="2016" name="Nat. Commun.">
        <title>Thousands of microbial genomes shed light on interconnected biogeochemical processes in an aquifer system.</title>
        <authorList>
            <person name="Anantharaman K."/>
            <person name="Brown C.T."/>
            <person name="Hug L.A."/>
            <person name="Sharon I."/>
            <person name="Castelle C.J."/>
            <person name="Probst A.J."/>
            <person name="Thomas B.C."/>
            <person name="Singh A."/>
            <person name="Wilkins M.J."/>
            <person name="Karaoz U."/>
            <person name="Brodie E.L."/>
            <person name="Williams K.H."/>
            <person name="Hubbard S.S."/>
            <person name="Banfield J.F."/>
        </authorList>
    </citation>
    <scope>NUCLEOTIDE SEQUENCE [LARGE SCALE GENOMIC DNA]</scope>
</reference>
<gene>
    <name evidence="1" type="ORF">A3B40_01550</name>
</gene>
<protein>
    <submittedName>
        <fullName evidence="1">Uncharacterized protein</fullName>
    </submittedName>
</protein>